<dbReference type="InterPro" id="IPR036047">
    <property type="entry name" value="F-box-like_dom_sf"/>
</dbReference>
<dbReference type="ExpressionAtlas" id="M8BJJ2">
    <property type="expression patterns" value="baseline"/>
</dbReference>
<dbReference type="PANTHER" id="PTHR34591:SF39">
    <property type="entry name" value="F-BOX DOMAIN-CONTAINING PROTEIN"/>
    <property type="match status" value="1"/>
</dbReference>
<organism evidence="1">
    <name type="scientific">Aegilops tauschii</name>
    <name type="common">Tausch's goatgrass</name>
    <name type="synonym">Aegilops squarrosa</name>
    <dbReference type="NCBI Taxonomy" id="37682"/>
    <lineage>
        <taxon>Eukaryota</taxon>
        <taxon>Viridiplantae</taxon>
        <taxon>Streptophyta</taxon>
        <taxon>Embryophyta</taxon>
        <taxon>Tracheophyta</taxon>
        <taxon>Spermatophyta</taxon>
        <taxon>Magnoliopsida</taxon>
        <taxon>Liliopsida</taxon>
        <taxon>Poales</taxon>
        <taxon>Poaceae</taxon>
        <taxon>BOP clade</taxon>
        <taxon>Pooideae</taxon>
        <taxon>Triticodae</taxon>
        <taxon>Triticeae</taxon>
        <taxon>Triticinae</taxon>
        <taxon>Aegilops</taxon>
    </lineage>
</organism>
<dbReference type="SUPFAM" id="SSF81383">
    <property type="entry name" value="F-box domain"/>
    <property type="match status" value="1"/>
</dbReference>
<proteinExistence type="predicted"/>
<protein>
    <recommendedName>
        <fullName evidence="2">F-box domain-containing protein</fullName>
    </recommendedName>
</protein>
<evidence type="ECO:0000313" key="1">
    <source>
        <dbReference type="EnsemblPlants" id="EMT22134"/>
    </source>
</evidence>
<accession>M8BJJ2</accession>
<reference evidence="1" key="1">
    <citation type="submission" date="2015-06" db="UniProtKB">
        <authorList>
            <consortium name="EnsemblPlants"/>
        </authorList>
    </citation>
    <scope>IDENTIFICATION</scope>
</reference>
<dbReference type="PANTHER" id="PTHR34591">
    <property type="entry name" value="OS03G0653100 PROTEIN-RELATED"/>
    <property type="match status" value="1"/>
</dbReference>
<name>M8BJJ2_AEGTA</name>
<dbReference type="AlphaFoldDB" id="M8BJJ2"/>
<dbReference type="EnsemblPlants" id="EMT22134">
    <property type="protein sequence ID" value="EMT22134"/>
    <property type="gene ID" value="F775_17567"/>
</dbReference>
<evidence type="ECO:0008006" key="2">
    <source>
        <dbReference type="Google" id="ProtNLM"/>
    </source>
</evidence>
<sequence length="328" mass="37586">MDHTEALPDDALAAIIGRLGPRDLAASRCVRKAWRAVVDARRLLLPHLLPHSVEGIFANYYNHHRPQFLARPSTRHPGVDYGNLHFLPGYTNGRNKIADHCNGLLLYGDTRQFCVVNPATRFRNCRFSLSDSKYRVIGTPIDANKRKEGHHYLGSSETGVYFANIHDQIPIWYLSGSNGEVEWVLKSSIGIEPLANRSSLDPKGICSPWIFDDDPILDRYGNNTKLEEVIFNWNWDDDNILDTNHECRLTYAFYRLLGFHPYKEIAFFLVKQFELVAYHLDSSKVQYIGCLRPTYDTIISVEESFLYTPCMMGDLSEKANSDSKLRLR</sequence>